<evidence type="ECO:0000313" key="1">
    <source>
        <dbReference type="EMBL" id="RXG28069.1"/>
    </source>
</evidence>
<dbReference type="Proteomes" id="UP000290037">
    <property type="component" value="Unassembled WGS sequence"/>
</dbReference>
<dbReference type="EMBL" id="QOVN01000005">
    <property type="protein sequence ID" value="RXG28069.1"/>
    <property type="molecule type" value="Genomic_DNA"/>
</dbReference>
<dbReference type="SUPFAM" id="SSF109854">
    <property type="entry name" value="DinB/YfiT-like putative metalloenzymes"/>
    <property type="match status" value="1"/>
</dbReference>
<reference evidence="2" key="1">
    <citation type="submission" date="2016-11" db="EMBL/GenBank/DDBJ databases">
        <authorList>
            <person name="Jaros S."/>
            <person name="Januszkiewicz K."/>
            <person name="Wedrychowicz H."/>
        </authorList>
    </citation>
    <scope>NUCLEOTIDE SEQUENCE [LARGE SCALE GENOMIC DNA]</scope>
    <source>
        <strain evidence="2">DSM 19859</strain>
    </source>
</reference>
<evidence type="ECO:0008006" key="5">
    <source>
        <dbReference type="Google" id="ProtNLM"/>
    </source>
</evidence>
<evidence type="ECO:0000313" key="2">
    <source>
        <dbReference type="EMBL" id="SHI21424.1"/>
    </source>
</evidence>
<dbReference type="Pfam" id="PF07606">
    <property type="entry name" value="DUF1569"/>
    <property type="match status" value="1"/>
</dbReference>
<accession>A0A1M5ZB21</accession>
<keyword evidence="4" id="KW-1185">Reference proteome</keyword>
<reference evidence="1 4" key="3">
    <citation type="submission" date="2018-07" db="EMBL/GenBank/DDBJ databases">
        <title>Leeuwenhoekiella genomics.</title>
        <authorList>
            <person name="Tahon G."/>
            <person name="Willems A."/>
        </authorList>
    </citation>
    <scope>NUCLEOTIDE SEQUENCE [LARGE SCALE GENOMIC DNA]</scope>
    <source>
        <strain evidence="1 4">LMG 24856</strain>
    </source>
</reference>
<name>A0A1M5ZB21_9FLAO</name>
<dbReference type="RefSeq" id="WP_072984131.1">
    <property type="nucleotide sequence ID" value="NZ_FQXT01000005.1"/>
</dbReference>
<dbReference type="OrthoDB" id="2599194at2"/>
<dbReference type="InterPro" id="IPR034660">
    <property type="entry name" value="DinB/YfiT-like"/>
</dbReference>
<dbReference type="Gene3D" id="1.20.120.450">
    <property type="entry name" value="dinb family like domain"/>
    <property type="match status" value="1"/>
</dbReference>
<dbReference type="Proteomes" id="UP000184240">
    <property type="component" value="Unassembled WGS sequence"/>
</dbReference>
<sequence length="147" mass="17198">MESLFTTESYAKTLDRIDALTPSQKPQWGKMTVRQMLAHCQKPLEIALYNKDFGLKSNFLIRTFFKKAMYDDSSFRKNMPTPKRFKVSEPKDFTTEKAALKELIEAFYQLTPNAHLEPHPVFGKLTTDQWGKLQYKHLDHHLNQFGV</sequence>
<proteinExistence type="predicted"/>
<organism evidence="2 3">
    <name type="scientific">Leeuwenhoekiella palythoae</name>
    <dbReference type="NCBI Taxonomy" id="573501"/>
    <lineage>
        <taxon>Bacteria</taxon>
        <taxon>Pseudomonadati</taxon>
        <taxon>Bacteroidota</taxon>
        <taxon>Flavobacteriia</taxon>
        <taxon>Flavobacteriales</taxon>
        <taxon>Flavobacteriaceae</taxon>
        <taxon>Leeuwenhoekiella</taxon>
    </lineage>
</organism>
<reference evidence="3" key="2">
    <citation type="submission" date="2016-11" db="EMBL/GenBank/DDBJ databases">
        <authorList>
            <person name="Varghese N."/>
            <person name="Submissions S."/>
        </authorList>
    </citation>
    <scope>NUCLEOTIDE SEQUENCE [LARGE SCALE GENOMIC DNA]</scope>
    <source>
        <strain evidence="3">DSM 19859</strain>
    </source>
</reference>
<dbReference type="STRING" id="573501.SAMN04487999_2869"/>
<dbReference type="AlphaFoldDB" id="A0A1M5ZB21"/>
<gene>
    <name evidence="1" type="ORF">DSM01_2576</name>
    <name evidence="2" type="ORF">SAMN04487999_2869</name>
</gene>
<evidence type="ECO:0000313" key="4">
    <source>
        <dbReference type="Proteomes" id="UP000290037"/>
    </source>
</evidence>
<dbReference type="EMBL" id="FQXT01000005">
    <property type="protein sequence ID" value="SHI21424.1"/>
    <property type="molecule type" value="Genomic_DNA"/>
</dbReference>
<evidence type="ECO:0000313" key="3">
    <source>
        <dbReference type="Proteomes" id="UP000184240"/>
    </source>
</evidence>
<dbReference type="InterPro" id="IPR011463">
    <property type="entry name" value="DUF1569"/>
</dbReference>
<protein>
    <recommendedName>
        <fullName evidence="5">DUF1569 domain-containing protein</fullName>
    </recommendedName>
</protein>